<evidence type="ECO:0000256" key="1">
    <source>
        <dbReference type="SAM" id="Phobius"/>
    </source>
</evidence>
<sequence length="96" mass="10856">MSHDQATFLAVFFVKVALGLIVFTLKPWLGVLFLVAYALYVWREIRNSDTAPEEEMIEPLKIRPSAIEPPMGWIVLQIVLSLIVIATASHIFYQPA</sequence>
<dbReference type="Proteomes" id="UP000254821">
    <property type="component" value="Unassembled WGS sequence"/>
</dbReference>
<feature type="transmembrane region" description="Helical" evidence="1">
    <location>
        <begin position="12"/>
        <end position="40"/>
    </location>
</feature>
<evidence type="ECO:0000313" key="3">
    <source>
        <dbReference type="Proteomes" id="UP000254821"/>
    </source>
</evidence>
<reference evidence="2 3" key="1">
    <citation type="submission" date="2018-06" db="EMBL/GenBank/DDBJ databases">
        <authorList>
            <consortium name="Pathogen Informatics"/>
            <person name="Doyle S."/>
        </authorList>
    </citation>
    <scope>NUCLEOTIDE SEQUENCE [LARGE SCALE GENOMIC DNA]</scope>
    <source>
        <strain evidence="2 3">NCTC8105</strain>
    </source>
</reference>
<feature type="transmembrane region" description="Helical" evidence="1">
    <location>
        <begin position="71"/>
        <end position="93"/>
    </location>
</feature>
<protein>
    <submittedName>
        <fullName evidence="2">Uncharacterized protein</fullName>
    </submittedName>
</protein>
<name>A0A377PKJ4_HAFAL</name>
<keyword evidence="1" id="KW-1133">Transmembrane helix</keyword>
<proteinExistence type="predicted"/>
<gene>
    <name evidence="2" type="ORF">NCTC8105_02758</name>
</gene>
<evidence type="ECO:0000313" key="2">
    <source>
        <dbReference type="EMBL" id="STQ80632.1"/>
    </source>
</evidence>
<keyword evidence="1" id="KW-0812">Transmembrane</keyword>
<dbReference type="AlphaFoldDB" id="A0A377PKJ4"/>
<dbReference type="EMBL" id="UGHP01000001">
    <property type="protein sequence ID" value="STQ80632.1"/>
    <property type="molecule type" value="Genomic_DNA"/>
</dbReference>
<accession>A0A377PKJ4</accession>
<organism evidence="2 3">
    <name type="scientific">Hafnia alvei</name>
    <dbReference type="NCBI Taxonomy" id="569"/>
    <lineage>
        <taxon>Bacteria</taxon>
        <taxon>Pseudomonadati</taxon>
        <taxon>Pseudomonadota</taxon>
        <taxon>Gammaproteobacteria</taxon>
        <taxon>Enterobacterales</taxon>
        <taxon>Hafniaceae</taxon>
        <taxon>Hafnia</taxon>
    </lineage>
</organism>
<keyword evidence="1" id="KW-0472">Membrane</keyword>